<proteinExistence type="predicted"/>
<keyword evidence="2" id="KW-1185">Reference proteome</keyword>
<reference evidence="1 2" key="1">
    <citation type="submission" date="2014-12" db="EMBL/GenBank/DDBJ databases">
        <title>A distinct family of small circular DNA viral genomes prevalent in non-human primates and human feces.</title>
        <authorList>
            <person name="Ng T.F.F."/>
            <person name="Sachsenroeder J."/>
            <person name="Vega E."/>
            <person name="Kondov N.O."/>
            <person name="Jang C."/>
            <person name="Deng X."/>
            <person name="Gregoricus N."/>
            <person name="Vinje J."/>
            <person name="Delwart E."/>
        </authorList>
    </citation>
    <scope>NUCLEOTIDE SEQUENCE [LARGE SCALE GENOMIC DNA]</scope>
    <source>
        <strain evidence="1">France/1/2009/3664</strain>
    </source>
</reference>
<gene>
    <name evidence="1" type="primary">cap</name>
</gene>
<evidence type="ECO:0000313" key="1">
    <source>
        <dbReference type="EMBL" id="AJF23059.1"/>
    </source>
</evidence>
<dbReference type="GeneID" id="37620364"/>
<dbReference type="RefSeq" id="YP_009508845.1">
    <property type="nucleotide sequence ID" value="NC_039063.1"/>
</dbReference>
<evidence type="ECO:0000313" key="2">
    <source>
        <dbReference type="Proteomes" id="UP000241568"/>
    </source>
</evidence>
<dbReference type="Pfam" id="PF23784">
    <property type="entry name" value="Smaco_capsid"/>
    <property type="match status" value="1"/>
</dbReference>
<dbReference type="KEGG" id="vg:37620364"/>
<dbReference type="Proteomes" id="UP000241568">
    <property type="component" value="Segment"/>
</dbReference>
<organism evidence="1 2">
    <name type="scientific">Human associated huchismacovirus 3</name>
    <dbReference type="NCBI Taxonomy" id="2169936"/>
    <lineage>
        <taxon>Viruses</taxon>
        <taxon>Monodnaviria</taxon>
        <taxon>Shotokuvirae</taxon>
        <taxon>Cressdnaviricota</taxon>
        <taxon>Arfiviricetes</taxon>
        <taxon>Cremevirales</taxon>
        <taxon>Smacoviridae</taxon>
        <taxon>Huchismacovirus</taxon>
        <taxon>Huchismacovirus humas3</taxon>
    </lineage>
</organism>
<sequence length="325" mass="36492">MMQKFRWFVDLSTTPERVSVLKITCGGTRCLRRLLPFFLVLISIFKLGKTSVKFVPSSTLPVDPTGLSYEAGENTVDPRDMFNPGLVRITNGEDLADVVLNNISTAEDQNNVYYAMMLDSRWYKFRLQDGFRRDAVPLYWRIGQLHQDNFPGSVNNYLTVKSDVTKSPTVSHEIGYYAYSSPGSASPDRKNQILLGSSPHGTFQFGHHDKIGWLPTDMFTNNYVNTSGTPTMSPRTPPEVDLLTVVLPAAYKTRFYYRLYITEEVYFKEPVSIFAGQLSDGQYVSTTMDRFTYPTLCGKFPGNLNGVPSGTFLPVELDNSGGDTP</sequence>
<accession>A0A0B5GD00</accession>
<protein>
    <submittedName>
        <fullName evidence="1">Cap protein</fullName>
    </submittedName>
</protein>
<dbReference type="InterPro" id="IPR057000">
    <property type="entry name" value="Smaco_capsid"/>
</dbReference>
<dbReference type="EMBL" id="KP233178">
    <property type="protein sequence ID" value="AJF23059.1"/>
    <property type="molecule type" value="Genomic_DNA"/>
</dbReference>
<name>A0A0B5GD00_9VIRU</name>